<dbReference type="SUPFAM" id="SSF54534">
    <property type="entry name" value="FKBP-like"/>
    <property type="match status" value="2"/>
</dbReference>
<dbReference type="PANTHER" id="PTHR47637:SF1">
    <property type="entry name" value="CHAPERONE SURA"/>
    <property type="match status" value="1"/>
</dbReference>
<dbReference type="InterPro" id="IPR050280">
    <property type="entry name" value="OMP_Chaperone_SurA"/>
</dbReference>
<evidence type="ECO:0000256" key="1">
    <source>
        <dbReference type="ARBA" id="ARBA00022729"/>
    </source>
</evidence>
<organism evidence="6 7">
    <name type="scientific">Hydrobacter penzbergensis</name>
    <dbReference type="NCBI Taxonomy" id="1235997"/>
    <lineage>
        <taxon>Bacteria</taxon>
        <taxon>Pseudomonadati</taxon>
        <taxon>Bacteroidota</taxon>
        <taxon>Chitinophagia</taxon>
        <taxon>Chitinophagales</taxon>
        <taxon>Chitinophagaceae</taxon>
        <taxon>Hydrobacter</taxon>
    </lineage>
</organism>
<keyword evidence="2" id="KW-0697">Rotamase</keyword>
<dbReference type="Proteomes" id="UP000198711">
    <property type="component" value="Unassembled WGS sequence"/>
</dbReference>
<accession>A0A8X8LEZ0</accession>
<dbReference type="SUPFAM" id="SSF109998">
    <property type="entry name" value="Triger factor/SurA peptide-binding domain-like"/>
    <property type="match status" value="1"/>
</dbReference>
<evidence type="ECO:0000256" key="4">
    <source>
        <dbReference type="SAM" id="SignalP"/>
    </source>
</evidence>
<feature type="domain" description="PpiC" evidence="5">
    <location>
        <begin position="178"/>
        <end position="280"/>
    </location>
</feature>
<proteinExistence type="predicted"/>
<protein>
    <submittedName>
        <fullName evidence="6">Periplasmic chaperone for outer membrane proteins SurA</fullName>
    </submittedName>
</protein>
<evidence type="ECO:0000259" key="5">
    <source>
        <dbReference type="PROSITE" id="PS50198"/>
    </source>
</evidence>
<dbReference type="Gene3D" id="3.10.50.40">
    <property type="match status" value="2"/>
</dbReference>
<evidence type="ECO:0000256" key="3">
    <source>
        <dbReference type="SAM" id="Coils"/>
    </source>
</evidence>
<evidence type="ECO:0000256" key="2">
    <source>
        <dbReference type="PROSITE-ProRule" id="PRU00278"/>
    </source>
</evidence>
<keyword evidence="7" id="KW-1185">Reference proteome</keyword>
<feature type="coiled-coil region" evidence="3">
    <location>
        <begin position="397"/>
        <end position="424"/>
    </location>
</feature>
<dbReference type="InterPro" id="IPR027304">
    <property type="entry name" value="Trigger_fact/SurA_dom_sf"/>
</dbReference>
<name>A0A8X8LEZ0_9BACT</name>
<dbReference type="EMBL" id="FNNO01000010">
    <property type="protein sequence ID" value="SDX18809.1"/>
    <property type="molecule type" value="Genomic_DNA"/>
</dbReference>
<keyword evidence="2" id="KW-0413">Isomerase</keyword>
<feature type="chain" id="PRO_5036477140" evidence="4">
    <location>
        <begin position="24"/>
        <end position="468"/>
    </location>
</feature>
<dbReference type="InterPro" id="IPR046357">
    <property type="entry name" value="PPIase_dom_sf"/>
</dbReference>
<dbReference type="RefSeq" id="WP_092724336.1">
    <property type="nucleotide sequence ID" value="NZ_FNNO01000010.1"/>
</dbReference>
<reference evidence="6 7" key="1">
    <citation type="submission" date="2016-10" db="EMBL/GenBank/DDBJ databases">
        <authorList>
            <person name="Varghese N."/>
            <person name="Submissions S."/>
        </authorList>
    </citation>
    <scope>NUCLEOTIDE SEQUENCE [LARGE SCALE GENOMIC DNA]</scope>
    <source>
        <strain evidence="6 7">DSM 25353</strain>
    </source>
</reference>
<comment type="caution">
    <text evidence="6">The sequence shown here is derived from an EMBL/GenBank/DDBJ whole genome shotgun (WGS) entry which is preliminary data.</text>
</comment>
<dbReference type="PANTHER" id="PTHR47637">
    <property type="entry name" value="CHAPERONE SURA"/>
    <property type="match status" value="1"/>
</dbReference>
<dbReference type="InterPro" id="IPR000297">
    <property type="entry name" value="PPIase_PpiC"/>
</dbReference>
<evidence type="ECO:0000313" key="7">
    <source>
        <dbReference type="Proteomes" id="UP000198711"/>
    </source>
</evidence>
<keyword evidence="1 4" id="KW-0732">Signal</keyword>
<dbReference type="PROSITE" id="PS50198">
    <property type="entry name" value="PPIC_PPIASE_2"/>
    <property type="match status" value="2"/>
</dbReference>
<gene>
    <name evidence="6" type="ORF">SAMN05444410_11088</name>
</gene>
<feature type="domain" description="PpiC" evidence="5">
    <location>
        <begin position="283"/>
        <end position="379"/>
    </location>
</feature>
<keyword evidence="3" id="KW-0175">Coiled coil</keyword>
<evidence type="ECO:0000313" key="6">
    <source>
        <dbReference type="EMBL" id="SDX18809.1"/>
    </source>
</evidence>
<dbReference type="GO" id="GO:0003755">
    <property type="term" value="F:peptidyl-prolyl cis-trans isomerase activity"/>
    <property type="evidence" value="ECO:0007669"/>
    <property type="project" value="UniProtKB-KW"/>
</dbReference>
<dbReference type="Gene3D" id="1.10.4030.10">
    <property type="entry name" value="Porin chaperone SurA, peptide-binding domain"/>
    <property type="match status" value="1"/>
</dbReference>
<sequence length="468" mass="52638">MKKAILLVLLIGGGLGMNPSVQAQTKKVLADKIVGQVGDKIILRSDVINAVADAKRQTQGQDHVILPTECQVLEGFLIRKAMVLQAQKDSLPVSDEEVESAMDLRIRRLIMEYGSKDVLEEIAGKTVYQIKEDNKEAIKEGKLADAMQARIVDNVKITPTEVKAYYNKTPKDSLPYYESEIEISQVVVHPKANKDVEDYVAKQMYDYKKQIEAGTQKIDQLAKLYSEDPAVKDNGGQYTLNRNDKNWDPAFMAAAFRLKEGQVSPVVKSKFGLHIIQMISRSGDEAVVKHILRIPPVTDEEITEAKHKLDTIRAKLVAGTMSFGEAVSKYSDDENSKYSAGSITAQDGSGSTFLRIDQIEDKDLVAALRDLKPGQYSQPQVYTDDRNRRVVRILYLKTRTEAHRENLKEDYDRVAKRALAEKKQEVLEKWFKEHIPTYYVAIDSDFASCSGLGEWRKAAERTHSAVKN</sequence>
<dbReference type="AlphaFoldDB" id="A0A8X8LEZ0"/>
<dbReference type="Pfam" id="PF00639">
    <property type="entry name" value="Rotamase"/>
    <property type="match status" value="2"/>
</dbReference>
<feature type="signal peptide" evidence="4">
    <location>
        <begin position="1"/>
        <end position="23"/>
    </location>
</feature>